<keyword evidence="3 4" id="KW-0472">Membrane</keyword>
<dbReference type="OrthoDB" id="9796632at2"/>
<evidence type="ECO:0000313" key="7">
    <source>
        <dbReference type="Proteomes" id="UP000190675"/>
    </source>
</evidence>
<feature type="domain" description="Major facilitator superfamily (MFS) profile" evidence="5">
    <location>
        <begin position="7"/>
        <end position="394"/>
    </location>
</feature>
<dbReference type="InterPro" id="IPR011701">
    <property type="entry name" value="MFS"/>
</dbReference>
<protein>
    <submittedName>
        <fullName evidence="6">Predicted arabinose efflux permease, MFS family</fullName>
    </submittedName>
</protein>
<dbReference type="InterPro" id="IPR020846">
    <property type="entry name" value="MFS_dom"/>
</dbReference>
<feature type="transmembrane region" description="Helical" evidence="4">
    <location>
        <begin position="168"/>
        <end position="184"/>
    </location>
</feature>
<sequence length="408" mass="42357">MTNSLYRWVIVAAGGLLGCVAIGGMFSLPVFLQPIARDTGWSVTGVSSAMTIGFLAMAFTSMIWGTLSDRLGPLPVVLTGSVVLAASLGLASLATSLVAFQFIFGLMVGAATAAIFAPMMACVTGWFDTHRSLAVSLVSAGMGMAPMTMSPLAAWLVSHHDWRTSMQIVALVVAAIMIPVSLLVRRAPALESAPSAPSGDPANTEMSLAQALRSPQFIILLLTNFFCCATHSGPIIHTVSYAVSCGIPMIAAVTIYSVEGLAGMGGRIAFGLLGDRFGAKRVLVLGLLAQAFGALGYVFVRELAAFYAVAAVFGFIYAGTMPLYSVLARENFPLRMMGTVIGGTAMAGSLGMATGPLAGGLIYDTFASYAWLYIGSWIMGLGAFLIALTFRPVPTAHPAAVKSGEALA</sequence>
<dbReference type="InterPro" id="IPR036259">
    <property type="entry name" value="MFS_trans_sf"/>
</dbReference>
<feature type="transmembrane region" description="Helical" evidence="4">
    <location>
        <begin position="43"/>
        <end position="64"/>
    </location>
</feature>
<dbReference type="PANTHER" id="PTHR11360">
    <property type="entry name" value="MONOCARBOXYLATE TRANSPORTER"/>
    <property type="match status" value="1"/>
</dbReference>
<evidence type="ECO:0000256" key="4">
    <source>
        <dbReference type="SAM" id="Phobius"/>
    </source>
</evidence>
<gene>
    <name evidence="6" type="ORF">SAMN05444169_5902</name>
</gene>
<dbReference type="PROSITE" id="PS50850">
    <property type="entry name" value="MFS"/>
    <property type="match status" value="1"/>
</dbReference>
<dbReference type="Pfam" id="PF07690">
    <property type="entry name" value="MFS_1"/>
    <property type="match status" value="1"/>
</dbReference>
<feature type="transmembrane region" description="Helical" evidence="4">
    <location>
        <begin position="76"/>
        <end position="95"/>
    </location>
</feature>
<feature type="transmembrane region" description="Helical" evidence="4">
    <location>
        <begin position="241"/>
        <end position="262"/>
    </location>
</feature>
<dbReference type="InterPro" id="IPR050327">
    <property type="entry name" value="Proton-linked_MCT"/>
</dbReference>
<name>A0A1M5QG58_9BRAD</name>
<dbReference type="SUPFAM" id="SSF103473">
    <property type="entry name" value="MFS general substrate transporter"/>
    <property type="match status" value="1"/>
</dbReference>
<dbReference type="AlphaFoldDB" id="A0A1M5QG58"/>
<evidence type="ECO:0000256" key="1">
    <source>
        <dbReference type="ARBA" id="ARBA00022692"/>
    </source>
</evidence>
<keyword evidence="2 4" id="KW-1133">Transmembrane helix</keyword>
<evidence type="ECO:0000256" key="2">
    <source>
        <dbReference type="ARBA" id="ARBA00022989"/>
    </source>
</evidence>
<dbReference type="PROSITE" id="PS51257">
    <property type="entry name" value="PROKAR_LIPOPROTEIN"/>
    <property type="match status" value="1"/>
</dbReference>
<accession>A0A1M5QG58</accession>
<evidence type="ECO:0000259" key="5">
    <source>
        <dbReference type="PROSITE" id="PS50850"/>
    </source>
</evidence>
<feature type="transmembrane region" description="Helical" evidence="4">
    <location>
        <begin position="282"/>
        <end position="300"/>
    </location>
</feature>
<dbReference type="GO" id="GO:0022857">
    <property type="term" value="F:transmembrane transporter activity"/>
    <property type="evidence" value="ECO:0007669"/>
    <property type="project" value="InterPro"/>
</dbReference>
<dbReference type="RefSeq" id="WP_079568955.1">
    <property type="nucleotide sequence ID" value="NZ_LT670818.1"/>
</dbReference>
<feature type="transmembrane region" description="Helical" evidence="4">
    <location>
        <begin position="306"/>
        <end position="327"/>
    </location>
</feature>
<feature type="transmembrane region" description="Helical" evidence="4">
    <location>
        <begin position="369"/>
        <end position="390"/>
    </location>
</feature>
<organism evidence="6 7">
    <name type="scientific">Bradyrhizobium erythrophlei</name>
    <dbReference type="NCBI Taxonomy" id="1437360"/>
    <lineage>
        <taxon>Bacteria</taxon>
        <taxon>Pseudomonadati</taxon>
        <taxon>Pseudomonadota</taxon>
        <taxon>Alphaproteobacteria</taxon>
        <taxon>Hyphomicrobiales</taxon>
        <taxon>Nitrobacteraceae</taxon>
        <taxon>Bradyrhizobium</taxon>
    </lineage>
</organism>
<feature type="transmembrane region" description="Helical" evidence="4">
    <location>
        <begin position="339"/>
        <end position="363"/>
    </location>
</feature>
<reference evidence="6 7" key="1">
    <citation type="submission" date="2016-11" db="EMBL/GenBank/DDBJ databases">
        <authorList>
            <person name="Jaros S."/>
            <person name="Januszkiewicz K."/>
            <person name="Wedrychowicz H."/>
        </authorList>
    </citation>
    <scope>NUCLEOTIDE SEQUENCE [LARGE SCALE GENOMIC DNA]</scope>
    <source>
        <strain evidence="6 7">GAS242</strain>
    </source>
</reference>
<feature type="transmembrane region" description="Helical" evidence="4">
    <location>
        <begin position="133"/>
        <end position="156"/>
    </location>
</feature>
<evidence type="ECO:0000256" key="3">
    <source>
        <dbReference type="ARBA" id="ARBA00023136"/>
    </source>
</evidence>
<keyword evidence="1 4" id="KW-0812">Transmembrane</keyword>
<evidence type="ECO:0000313" key="6">
    <source>
        <dbReference type="EMBL" id="SHH12830.1"/>
    </source>
</evidence>
<proteinExistence type="predicted"/>
<feature type="transmembrane region" description="Helical" evidence="4">
    <location>
        <begin position="102"/>
        <end position="127"/>
    </location>
</feature>
<dbReference type="Gene3D" id="1.20.1250.20">
    <property type="entry name" value="MFS general substrate transporter like domains"/>
    <property type="match status" value="2"/>
</dbReference>
<feature type="transmembrane region" description="Helical" evidence="4">
    <location>
        <begin position="6"/>
        <end position="31"/>
    </location>
</feature>
<dbReference type="PANTHER" id="PTHR11360:SF290">
    <property type="entry name" value="MONOCARBOXYLATE MFS PERMEASE"/>
    <property type="match status" value="1"/>
</dbReference>
<dbReference type="Proteomes" id="UP000190675">
    <property type="component" value="Chromosome I"/>
</dbReference>
<dbReference type="CDD" id="cd17355">
    <property type="entry name" value="MFS_YcxA_like"/>
    <property type="match status" value="1"/>
</dbReference>
<dbReference type="EMBL" id="LT670818">
    <property type="protein sequence ID" value="SHH12830.1"/>
    <property type="molecule type" value="Genomic_DNA"/>
</dbReference>